<evidence type="ECO:0000313" key="1">
    <source>
        <dbReference type="EMBL" id="GAY41787.1"/>
    </source>
</evidence>
<organism evidence="1 2">
    <name type="scientific">Citrus unshiu</name>
    <name type="common">Satsuma mandarin</name>
    <name type="synonym">Citrus nobilis var. unshiu</name>
    <dbReference type="NCBI Taxonomy" id="55188"/>
    <lineage>
        <taxon>Eukaryota</taxon>
        <taxon>Viridiplantae</taxon>
        <taxon>Streptophyta</taxon>
        <taxon>Embryophyta</taxon>
        <taxon>Tracheophyta</taxon>
        <taxon>Spermatophyta</taxon>
        <taxon>Magnoliopsida</taxon>
        <taxon>eudicotyledons</taxon>
        <taxon>Gunneridae</taxon>
        <taxon>Pentapetalae</taxon>
        <taxon>rosids</taxon>
        <taxon>malvids</taxon>
        <taxon>Sapindales</taxon>
        <taxon>Rutaceae</taxon>
        <taxon>Aurantioideae</taxon>
        <taxon>Citrus</taxon>
    </lineage>
</organism>
<proteinExistence type="predicted"/>
<gene>
    <name evidence="1" type="ORF">CUMW_062140</name>
</gene>
<dbReference type="AlphaFoldDB" id="A0A2H5NP05"/>
<dbReference type="EMBL" id="BDQV01000014">
    <property type="protein sequence ID" value="GAY41787.1"/>
    <property type="molecule type" value="Genomic_DNA"/>
</dbReference>
<keyword evidence="2" id="KW-1185">Reference proteome</keyword>
<dbReference type="Proteomes" id="UP000236630">
    <property type="component" value="Unassembled WGS sequence"/>
</dbReference>
<accession>A0A2H5NP05</accession>
<protein>
    <submittedName>
        <fullName evidence="1">Uncharacterized protein</fullName>
    </submittedName>
</protein>
<name>A0A2H5NP05_CITUN</name>
<evidence type="ECO:0000313" key="2">
    <source>
        <dbReference type="Proteomes" id="UP000236630"/>
    </source>
</evidence>
<sequence length="81" mass="8947">MSTASSSTACSKNPINTVSEKFNAGFELPFVACCGYGDIGYYNYSIKALTLIVEEQSIRPVNWDRTHYAGATNKFVSRKIL</sequence>
<comment type="caution">
    <text evidence="1">The sequence shown here is derived from an EMBL/GenBank/DDBJ whole genome shotgun (WGS) entry which is preliminary data.</text>
</comment>
<reference evidence="1 2" key="1">
    <citation type="journal article" date="2017" name="Front. Genet.">
        <title>Draft sequencing of the heterozygous diploid genome of Satsuma (Citrus unshiu Marc.) using a hybrid assembly approach.</title>
        <authorList>
            <person name="Shimizu T."/>
            <person name="Tanizawa Y."/>
            <person name="Mochizuki T."/>
            <person name="Nagasaki H."/>
            <person name="Yoshioka T."/>
            <person name="Toyoda A."/>
            <person name="Fujiyama A."/>
            <person name="Kaminuma E."/>
            <person name="Nakamura Y."/>
        </authorList>
    </citation>
    <scope>NUCLEOTIDE SEQUENCE [LARGE SCALE GENOMIC DNA]</scope>
    <source>
        <strain evidence="2">cv. Miyagawa wase</strain>
    </source>
</reference>